<accession>A0A5D8Z7Z7</accession>
<comment type="caution">
    <text evidence="8">The sequence shown here is derived from an EMBL/GenBank/DDBJ whole genome shotgun (WGS) entry which is preliminary data.</text>
</comment>
<evidence type="ECO:0000313" key="9">
    <source>
        <dbReference type="Proteomes" id="UP000323164"/>
    </source>
</evidence>
<organism evidence="8 9">
    <name type="scientific">Cognatilysobacter lacus</name>
    <dbReference type="NCBI Taxonomy" id="1643323"/>
    <lineage>
        <taxon>Bacteria</taxon>
        <taxon>Pseudomonadati</taxon>
        <taxon>Pseudomonadota</taxon>
        <taxon>Gammaproteobacteria</taxon>
        <taxon>Lysobacterales</taxon>
        <taxon>Lysobacteraceae</taxon>
        <taxon>Cognatilysobacter</taxon>
    </lineage>
</organism>
<reference evidence="8 9" key="1">
    <citation type="submission" date="2019-08" db="EMBL/GenBank/DDBJ databases">
        <title>Draft genome sequence of Lysobacter sp. UKS-15.</title>
        <authorList>
            <person name="Im W.-T."/>
        </authorList>
    </citation>
    <scope>NUCLEOTIDE SEQUENCE [LARGE SCALE GENOMIC DNA]</scope>
    <source>
        <strain evidence="8 9">UKS-15</strain>
    </source>
</reference>
<dbReference type="AlphaFoldDB" id="A0A5D8Z7Z7"/>
<keyword evidence="2 4" id="KW-0479">Metal-binding</keyword>
<sequence>MKTGAAVLGMLASAAIGAAAAGWITSTRNAPLAGGAVGPVPMPMASPPAPVGIPLGDVAGGRADGSLLGMENPLGEGPAVVADGKRLFRQMNCAYCHGMEAKGAMGPDLTDLGWRYGGAPAQIYDSIAAGRPKGMPAWGRALSPELIWEMTAYVHSLGGGIPPQQAVAAMHGDYRGETSENGTSKAPSRGGEASADQ</sequence>
<dbReference type="GO" id="GO:0020037">
    <property type="term" value="F:heme binding"/>
    <property type="evidence" value="ECO:0007669"/>
    <property type="project" value="InterPro"/>
</dbReference>
<evidence type="ECO:0000313" key="8">
    <source>
        <dbReference type="EMBL" id="TZF90797.1"/>
    </source>
</evidence>
<evidence type="ECO:0000256" key="6">
    <source>
        <dbReference type="SAM" id="SignalP"/>
    </source>
</evidence>
<evidence type="ECO:0000256" key="5">
    <source>
        <dbReference type="SAM" id="MobiDB-lite"/>
    </source>
</evidence>
<evidence type="ECO:0000256" key="4">
    <source>
        <dbReference type="PROSITE-ProRule" id="PRU00433"/>
    </source>
</evidence>
<dbReference type="GO" id="GO:0046872">
    <property type="term" value="F:metal ion binding"/>
    <property type="evidence" value="ECO:0007669"/>
    <property type="project" value="UniProtKB-KW"/>
</dbReference>
<evidence type="ECO:0000256" key="2">
    <source>
        <dbReference type="ARBA" id="ARBA00022723"/>
    </source>
</evidence>
<dbReference type="PANTHER" id="PTHR33751:SF1">
    <property type="entry name" value="CBB3-TYPE CYTOCHROME C OXIDASE SUBUNIT FIXP"/>
    <property type="match status" value="1"/>
</dbReference>
<evidence type="ECO:0000256" key="1">
    <source>
        <dbReference type="ARBA" id="ARBA00022617"/>
    </source>
</evidence>
<dbReference type="PROSITE" id="PS51007">
    <property type="entry name" value="CYTC"/>
    <property type="match status" value="1"/>
</dbReference>
<name>A0A5D8Z7Z7_9GAMM</name>
<dbReference type="Proteomes" id="UP000323164">
    <property type="component" value="Unassembled WGS sequence"/>
</dbReference>
<evidence type="ECO:0000256" key="3">
    <source>
        <dbReference type="ARBA" id="ARBA00023004"/>
    </source>
</evidence>
<dbReference type="PANTHER" id="PTHR33751">
    <property type="entry name" value="CBB3-TYPE CYTOCHROME C OXIDASE SUBUNIT FIXP"/>
    <property type="match status" value="1"/>
</dbReference>
<dbReference type="EMBL" id="VTRV01000026">
    <property type="protein sequence ID" value="TZF90797.1"/>
    <property type="molecule type" value="Genomic_DNA"/>
</dbReference>
<dbReference type="SUPFAM" id="SSF46626">
    <property type="entry name" value="Cytochrome c"/>
    <property type="match status" value="1"/>
</dbReference>
<feature type="chain" id="PRO_5023044873" evidence="6">
    <location>
        <begin position="21"/>
        <end position="197"/>
    </location>
</feature>
<dbReference type="GO" id="GO:0009055">
    <property type="term" value="F:electron transfer activity"/>
    <property type="evidence" value="ECO:0007669"/>
    <property type="project" value="InterPro"/>
</dbReference>
<keyword evidence="9" id="KW-1185">Reference proteome</keyword>
<dbReference type="InterPro" id="IPR009056">
    <property type="entry name" value="Cyt_c-like_dom"/>
</dbReference>
<gene>
    <name evidence="8" type="ORF">FW784_03870</name>
</gene>
<evidence type="ECO:0000259" key="7">
    <source>
        <dbReference type="PROSITE" id="PS51007"/>
    </source>
</evidence>
<dbReference type="OrthoDB" id="9811281at2"/>
<feature type="region of interest" description="Disordered" evidence="5">
    <location>
        <begin position="171"/>
        <end position="197"/>
    </location>
</feature>
<protein>
    <submittedName>
        <fullName evidence="8">C-type cytochrome</fullName>
    </submittedName>
</protein>
<keyword evidence="6" id="KW-0732">Signal</keyword>
<dbReference type="Pfam" id="PF13442">
    <property type="entry name" value="Cytochrome_CBB3"/>
    <property type="match status" value="1"/>
</dbReference>
<dbReference type="RefSeq" id="WP_149352049.1">
    <property type="nucleotide sequence ID" value="NZ_VTRV01000026.1"/>
</dbReference>
<proteinExistence type="predicted"/>
<keyword evidence="1 4" id="KW-0349">Heme</keyword>
<dbReference type="Gene3D" id="1.10.760.10">
    <property type="entry name" value="Cytochrome c-like domain"/>
    <property type="match status" value="1"/>
</dbReference>
<dbReference type="InterPro" id="IPR036909">
    <property type="entry name" value="Cyt_c-like_dom_sf"/>
</dbReference>
<keyword evidence="3 4" id="KW-0408">Iron</keyword>
<feature type="domain" description="Cytochrome c" evidence="7">
    <location>
        <begin position="79"/>
        <end position="158"/>
    </location>
</feature>
<dbReference type="InterPro" id="IPR050597">
    <property type="entry name" value="Cytochrome_c_Oxidase_Subunit"/>
</dbReference>
<feature type="signal peptide" evidence="6">
    <location>
        <begin position="1"/>
        <end position="20"/>
    </location>
</feature>